<comment type="caution">
    <text evidence="3">The sequence shown here is derived from an EMBL/GenBank/DDBJ whole genome shotgun (WGS) entry which is preliminary data.</text>
</comment>
<evidence type="ECO:0000256" key="1">
    <source>
        <dbReference type="ARBA" id="ARBA00022679"/>
    </source>
</evidence>
<dbReference type="Gene3D" id="3.40.50.10540">
    <property type="entry name" value="Crotonobetainyl-coa:carnitine coa-transferase, domain 1"/>
    <property type="match status" value="1"/>
</dbReference>
<evidence type="ECO:0000313" key="3">
    <source>
        <dbReference type="EMBL" id="EIM97717.1"/>
    </source>
</evidence>
<dbReference type="InterPro" id="IPR050483">
    <property type="entry name" value="CoA-transferase_III_domain"/>
</dbReference>
<evidence type="ECO:0000256" key="2">
    <source>
        <dbReference type="SAM" id="MobiDB-lite"/>
    </source>
</evidence>
<proteinExistence type="predicted"/>
<reference evidence="3 4" key="1">
    <citation type="journal article" date="2012" name="J. Bacteriol.">
        <title>Draft Genome Sequence of the Soil Bacterium Burkholderia terrae Strain BS001, Which Interacts with Fungal Surface Structures.</title>
        <authorList>
            <person name="Nazir R."/>
            <person name="Hansen M.A."/>
            <person name="Sorensen S."/>
            <person name="van Elsas J.D."/>
        </authorList>
    </citation>
    <scope>NUCLEOTIDE SEQUENCE [LARGE SCALE GENOMIC DNA]</scope>
    <source>
        <strain evidence="3 4">BS001</strain>
    </source>
</reference>
<dbReference type="PANTHER" id="PTHR48207:SF3">
    <property type="entry name" value="SUCCINATE--HYDROXYMETHYLGLUTARATE COA-TRANSFERASE"/>
    <property type="match status" value="1"/>
</dbReference>
<keyword evidence="1" id="KW-0808">Transferase</keyword>
<name>A0ABN0FG56_9BURK</name>
<dbReference type="InterPro" id="IPR044855">
    <property type="entry name" value="CoA-Trfase_III_dom3_sf"/>
</dbReference>
<dbReference type="SUPFAM" id="SSF89796">
    <property type="entry name" value="CoA-transferase family III (CaiB/BaiF)"/>
    <property type="match status" value="1"/>
</dbReference>
<gene>
    <name evidence="3" type="ORF">WQE_27660</name>
</gene>
<organism evidence="3 4">
    <name type="scientific">Paraburkholderia hospita</name>
    <dbReference type="NCBI Taxonomy" id="169430"/>
    <lineage>
        <taxon>Bacteria</taxon>
        <taxon>Pseudomonadati</taxon>
        <taxon>Pseudomonadota</taxon>
        <taxon>Betaproteobacteria</taxon>
        <taxon>Burkholderiales</taxon>
        <taxon>Burkholderiaceae</taxon>
        <taxon>Paraburkholderia</taxon>
    </lineage>
</organism>
<accession>A0ABN0FG56</accession>
<protein>
    <submittedName>
        <fullName evidence="3">CAIB/BAIF family protein</fullName>
    </submittedName>
</protein>
<dbReference type="Pfam" id="PF02515">
    <property type="entry name" value="CoA_transf_3"/>
    <property type="match status" value="1"/>
</dbReference>
<dbReference type="EMBL" id="AKAU01000141">
    <property type="protein sequence ID" value="EIM97717.1"/>
    <property type="molecule type" value="Genomic_DNA"/>
</dbReference>
<sequence>MIQRNQEVLVPENKTGVKKRLPLEGITVIDFSRVLSGPYCAMMLADLGARVIKIERVGTGDDTRAFGPFVDGESAYFMCFNRGKESIALDFKSPRDRELLERLLDQADVVVENFRSGVMDRLGYGAEQLARTHPHIVYASISGFGHTGPYKDLPGYDTVVQAMGGVMSLTGWPDSQPARVGTALGDLGAALFAAVGILAGLYKRSRDAQGTHVDISMLDCQAALMETAFARFDVEGKVPSRFGDAHPSLAPFESFAAKDDRFIIAAGNDQLFLLMADAFGVPEVALDSRFLTNDLRVQNRPAMIEAIERVTRTAPVNVWLDKLNEAGVPCGPINTIDKVIEHPQLLSRNMFIHVQGESERKVKTAGNPIKMSTSPDEDVTVVRRAPAVDQHREAILAELMASSGAYASQADSQSDDSEPRRSANLAA</sequence>
<dbReference type="InterPro" id="IPR003673">
    <property type="entry name" value="CoA-Trfase_fam_III"/>
</dbReference>
<dbReference type="PANTHER" id="PTHR48207">
    <property type="entry name" value="SUCCINATE--HYDROXYMETHYLGLUTARATE COA-TRANSFERASE"/>
    <property type="match status" value="1"/>
</dbReference>
<dbReference type="Gene3D" id="3.30.1540.10">
    <property type="entry name" value="formyl-coa transferase, domain 3"/>
    <property type="match status" value="1"/>
</dbReference>
<keyword evidence="4" id="KW-1185">Reference proteome</keyword>
<dbReference type="Proteomes" id="UP000004980">
    <property type="component" value="Unassembled WGS sequence"/>
</dbReference>
<dbReference type="InterPro" id="IPR023606">
    <property type="entry name" value="CoA-Trfase_III_dom_1_sf"/>
</dbReference>
<evidence type="ECO:0000313" key="4">
    <source>
        <dbReference type="Proteomes" id="UP000004980"/>
    </source>
</evidence>
<feature type="region of interest" description="Disordered" evidence="2">
    <location>
        <begin position="405"/>
        <end position="427"/>
    </location>
</feature>